<accession>A0A964T199</accession>
<dbReference type="SUPFAM" id="SSF158442">
    <property type="entry name" value="DsbB-like"/>
    <property type="match status" value="1"/>
</dbReference>
<keyword evidence="3 5" id="KW-1133">Transmembrane helix</keyword>
<protein>
    <submittedName>
        <fullName evidence="6">Disulfide bond formation protein B</fullName>
    </submittedName>
</protein>
<reference evidence="6" key="1">
    <citation type="submission" date="2019-03" db="EMBL/GenBank/DDBJ databases">
        <title>Afifella sp. nov., isolated from activated sludge.</title>
        <authorList>
            <person name="Li Q."/>
            <person name="Liu Y."/>
        </authorList>
    </citation>
    <scope>NUCLEOTIDE SEQUENCE</scope>
    <source>
        <strain evidence="6">L72</strain>
    </source>
</reference>
<gene>
    <name evidence="6" type="ORF">E4O86_01775</name>
</gene>
<evidence type="ECO:0000313" key="6">
    <source>
        <dbReference type="EMBL" id="MYZ46450.1"/>
    </source>
</evidence>
<dbReference type="GO" id="GO:0016020">
    <property type="term" value="C:membrane"/>
    <property type="evidence" value="ECO:0007669"/>
    <property type="project" value="UniProtKB-SubCell"/>
</dbReference>
<dbReference type="InterPro" id="IPR024199">
    <property type="entry name" value="Uncharacterised_DsbB"/>
</dbReference>
<feature type="transmembrane region" description="Helical" evidence="5">
    <location>
        <begin position="63"/>
        <end position="81"/>
    </location>
</feature>
<dbReference type="GO" id="GO:0015035">
    <property type="term" value="F:protein-disulfide reductase activity"/>
    <property type="evidence" value="ECO:0007669"/>
    <property type="project" value="InterPro"/>
</dbReference>
<dbReference type="PIRSF" id="PIRSF033913">
    <property type="entry name" value="S-S_format_DsbB"/>
    <property type="match status" value="1"/>
</dbReference>
<sequence length="164" mass="16885">MALVLLLVSAATILGALGFEHIGGYEPCALCLEQRWPYYVGVPVAFAAWLSIALAAPRWLAGLLLALFAGLMLYGFGLAIYHSGVEWGFWAGPASCAPAGGVPGSAGAMLQSLQAGVHGPSCTEATWRLLGLSFAGWNAIVSALLVAGAALAFRRLYGSSSASQ</sequence>
<keyword evidence="2 5" id="KW-0812">Transmembrane</keyword>
<proteinExistence type="predicted"/>
<dbReference type="Gene3D" id="1.20.1550.10">
    <property type="entry name" value="DsbB-like"/>
    <property type="match status" value="1"/>
</dbReference>
<evidence type="ECO:0000256" key="5">
    <source>
        <dbReference type="SAM" id="Phobius"/>
    </source>
</evidence>
<evidence type="ECO:0000256" key="3">
    <source>
        <dbReference type="ARBA" id="ARBA00022989"/>
    </source>
</evidence>
<dbReference type="EMBL" id="SPKJ01000003">
    <property type="protein sequence ID" value="MYZ46450.1"/>
    <property type="molecule type" value="Genomic_DNA"/>
</dbReference>
<feature type="transmembrane region" description="Helical" evidence="5">
    <location>
        <begin position="134"/>
        <end position="153"/>
    </location>
</feature>
<dbReference type="OrthoDB" id="9808637at2"/>
<evidence type="ECO:0000256" key="4">
    <source>
        <dbReference type="ARBA" id="ARBA00023136"/>
    </source>
</evidence>
<keyword evidence="7" id="KW-1185">Reference proteome</keyword>
<dbReference type="Pfam" id="PF02600">
    <property type="entry name" value="DsbB"/>
    <property type="match status" value="1"/>
</dbReference>
<evidence type="ECO:0000256" key="1">
    <source>
        <dbReference type="ARBA" id="ARBA00004141"/>
    </source>
</evidence>
<comment type="caution">
    <text evidence="6">The sequence shown here is derived from an EMBL/GenBank/DDBJ whole genome shotgun (WGS) entry which is preliminary data.</text>
</comment>
<dbReference type="AlphaFoldDB" id="A0A964T199"/>
<dbReference type="GO" id="GO:0006457">
    <property type="term" value="P:protein folding"/>
    <property type="evidence" value="ECO:0007669"/>
    <property type="project" value="InterPro"/>
</dbReference>
<name>A0A964T199_9HYPH</name>
<evidence type="ECO:0000256" key="2">
    <source>
        <dbReference type="ARBA" id="ARBA00022692"/>
    </source>
</evidence>
<comment type="subcellular location">
    <subcellularLocation>
        <location evidence="1">Membrane</location>
        <topology evidence="1">Multi-pass membrane protein</topology>
    </subcellularLocation>
</comment>
<organism evidence="6 7">
    <name type="scientific">Propylenella binzhouense</name>
    <dbReference type="NCBI Taxonomy" id="2555902"/>
    <lineage>
        <taxon>Bacteria</taxon>
        <taxon>Pseudomonadati</taxon>
        <taxon>Pseudomonadota</taxon>
        <taxon>Alphaproteobacteria</taxon>
        <taxon>Hyphomicrobiales</taxon>
        <taxon>Propylenellaceae</taxon>
        <taxon>Propylenella</taxon>
    </lineage>
</organism>
<evidence type="ECO:0000313" key="7">
    <source>
        <dbReference type="Proteomes" id="UP000773614"/>
    </source>
</evidence>
<dbReference type="Proteomes" id="UP000773614">
    <property type="component" value="Unassembled WGS sequence"/>
</dbReference>
<keyword evidence="4 5" id="KW-0472">Membrane</keyword>
<dbReference type="InterPro" id="IPR023380">
    <property type="entry name" value="DsbB-like_sf"/>
</dbReference>
<dbReference type="InterPro" id="IPR003752">
    <property type="entry name" value="DiS_bond_form_DsbB/BdbC"/>
</dbReference>
<feature type="transmembrane region" description="Helical" evidence="5">
    <location>
        <begin position="37"/>
        <end position="56"/>
    </location>
</feature>